<name>A0A317N3P2_9NOCA</name>
<evidence type="ECO:0000313" key="2">
    <source>
        <dbReference type="EMBL" id="PWV69885.1"/>
    </source>
</evidence>
<comment type="caution">
    <text evidence="2">The sequence shown here is derived from an EMBL/GenBank/DDBJ whole genome shotgun (WGS) entry which is preliminary data.</text>
</comment>
<keyword evidence="3" id="KW-1185">Reference proteome</keyword>
<dbReference type="RefSeq" id="WP_110040992.1">
    <property type="nucleotide sequence ID" value="NZ_QGTL01000015.1"/>
</dbReference>
<dbReference type="EMBL" id="QGTL01000015">
    <property type="protein sequence ID" value="PWV69885.1"/>
    <property type="molecule type" value="Genomic_DNA"/>
</dbReference>
<dbReference type="CDD" id="cd07043">
    <property type="entry name" value="STAS_anti-anti-sigma_factors"/>
    <property type="match status" value="1"/>
</dbReference>
<dbReference type="Gene3D" id="3.30.750.24">
    <property type="entry name" value="STAS domain"/>
    <property type="match status" value="1"/>
</dbReference>
<accession>A0A317N3P2</accession>
<organism evidence="2 3">
    <name type="scientific">Nocardia neocaledoniensis</name>
    <dbReference type="NCBI Taxonomy" id="236511"/>
    <lineage>
        <taxon>Bacteria</taxon>
        <taxon>Bacillati</taxon>
        <taxon>Actinomycetota</taxon>
        <taxon>Actinomycetes</taxon>
        <taxon>Mycobacteriales</taxon>
        <taxon>Nocardiaceae</taxon>
        <taxon>Nocardia</taxon>
    </lineage>
</organism>
<sequence>MTAATDRRHTSRLRWYRRSTTPNGEPVLGIHTRTGPGCWVLLGGSELDEARRDEFQVLLDGALNSGARVVILDLRRTAFLSIRVAASLATAKRTIGMRGVDLRLVGGGQQVQRALDLVGVRPLFRYYTSVDEASTE</sequence>
<dbReference type="PROSITE" id="PS50801">
    <property type="entry name" value="STAS"/>
    <property type="match status" value="1"/>
</dbReference>
<dbReference type="Pfam" id="PF01740">
    <property type="entry name" value="STAS"/>
    <property type="match status" value="1"/>
</dbReference>
<protein>
    <submittedName>
        <fullName evidence="2">Anti-anti-sigma factor</fullName>
    </submittedName>
</protein>
<dbReference type="InterPro" id="IPR002645">
    <property type="entry name" value="STAS_dom"/>
</dbReference>
<feature type="domain" description="STAS" evidence="1">
    <location>
        <begin position="28"/>
        <end position="136"/>
    </location>
</feature>
<evidence type="ECO:0000259" key="1">
    <source>
        <dbReference type="PROSITE" id="PS50801"/>
    </source>
</evidence>
<proteinExistence type="predicted"/>
<evidence type="ECO:0000313" key="3">
    <source>
        <dbReference type="Proteomes" id="UP000246410"/>
    </source>
</evidence>
<dbReference type="SUPFAM" id="SSF52091">
    <property type="entry name" value="SpoIIaa-like"/>
    <property type="match status" value="1"/>
</dbReference>
<dbReference type="AlphaFoldDB" id="A0A317N3P2"/>
<dbReference type="InterPro" id="IPR036513">
    <property type="entry name" value="STAS_dom_sf"/>
</dbReference>
<reference evidence="2 3" key="1">
    <citation type="submission" date="2018-05" db="EMBL/GenBank/DDBJ databases">
        <title>Genomic Encyclopedia of Type Strains, Phase IV (KMG-IV): sequencing the most valuable type-strain genomes for metagenomic binning, comparative biology and taxonomic classification.</title>
        <authorList>
            <person name="Goeker M."/>
        </authorList>
    </citation>
    <scope>NUCLEOTIDE SEQUENCE [LARGE SCALE GENOMIC DNA]</scope>
    <source>
        <strain evidence="2 3">DSM 44717</strain>
    </source>
</reference>
<gene>
    <name evidence="2" type="ORF">DFR69_115112</name>
</gene>
<dbReference type="Proteomes" id="UP000246410">
    <property type="component" value="Unassembled WGS sequence"/>
</dbReference>